<feature type="domain" description="Cardiolipin synthase N-terminal" evidence="8">
    <location>
        <begin position="19"/>
        <end position="61"/>
    </location>
</feature>
<feature type="transmembrane region" description="Helical" evidence="7">
    <location>
        <begin position="38"/>
        <end position="59"/>
    </location>
</feature>
<gene>
    <name evidence="9" type="ORF">GCM10009020_26910</name>
</gene>
<keyword evidence="5 7" id="KW-0472">Membrane</keyword>
<dbReference type="RefSeq" id="WP_343774568.1">
    <property type="nucleotide sequence ID" value="NZ_BAAADV010000007.1"/>
</dbReference>
<feature type="region of interest" description="Disordered" evidence="6">
    <location>
        <begin position="66"/>
        <end position="120"/>
    </location>
</feature>
<evidence type="ECO:0000256" key="1">
    <source>
        <dbReference type="ARBA" id="ARBA00004651"/>
    </source>
</evidence>
<evidence type="ECO:0000259" key="8">
    <source>
        <dbReference type="Pfam" id="PF13396"/>
    </source>
</evidence>
<name>A0AAV3TC13_9EURY</name>
<keyword evidence="10" id="KW-1185">Reference proteome</keyword>
<evidence type="ECO:0000256" key="3">
    <source>
        <dbReference type="ARBA" id="ARBA00022692"/>
    </source>
</evidence>
<organism evidence="9 10">
    <name type="scientific">Natronoarchaeum mannanilyticum</name>
    <dbReference type="NCBI Taxonomy" id="926360"/>
    <lineage>
        <taxon>Archaea</taxon>
        <taxon>Methanobacteriati</taxon>
        <taxon>Methanobacteriota</taxon>
        <taxon>Stenosarchaea group</taxon>
        <taxon>Halobacteria</taxon>
        <taxon>Halobacteriales</taxon>
        <taxon>Natronoarchaeaceae</taxon>
    </lineage>
</organism>
<evidence type="ECO:0000256" key="7">
    <source>
        <dbReference type="SAM" id="Phobius"/>
    </source>
</evidence>
<comment type="subcellular location">
    <subcellularLocation>
        <location evidence="1">Cell membrane</location>
        <topology evidence="1">Multi-pass membrane protein</topology>
    </subcellularLocation>
</comment>
<protein>
    <recommendedName>
        <fullName evidence="8">Cardiolipin synthase N-terminal domain-containing protein</fullName>
    </recommendedName>
</protein>
<keyword evidence="2" id="KW-1003">Cell membrane</keyword>
<accession>A0AAV3TC13</accession>
<keyword evidence="4 7" id="KW-1133">Transmembrane helix</keyword>
<evidence type="ECO:0000256" key="4">
    <source>
        <dbReference type="ARBA" id="ARBA00022989"/>
    </source>
</evidence>
<dbReference type="InterPro" id="IPR027379">
    <property type="entry name" value="CLS_N"/>
</dbReference>
<proteinExistence type="predicted"/>
<comment type="caution">
    <text evidence="9">The sequence shown here is derived from an EMBL/GenBank/DDBJ whole genome shotgun (WGS) entry which is preliminary data.</text>
</comment>
<evidence type="ECO:0000256" key="5">
    <source>
        <dbReference type="ARBA" id="ARBA00023136"/>
    </source>
</evidence>
<keyword evidence="3 7" id="KW-0812">Transmembrane</keyword>
<evidence type="ECO:0000256" key="2">
    <source>
        <dbReference type="ARBA" id="ARBA00022475"/>
    </source>
</evidence>
<evidence type="ECO:0000256" key="6">
    <source>
        <dbReference type="SAM" id="MobiDB-lite"/>
    </source>
</evidence>
<feature type="compositionally biased region" description="Gly residues" evidence="6">
    <location>
        <begin position="66"/>
        <end position="81"/>
    </location>
</feature>
<feature type="compositionally biased region" description="Acidic residues" evidence="6">
    <location>
        <begin position="109"/>
        <end position="120"/>
    </location>
</feature>
<reference evidence="9 10" key="1">
    <citation type="journal article" date="2019" name="Int. J. Syst. Evol. Microbiol.">
        <title>The Global Catalogue of Microorganisms (GCM) 10K type strain sequencing project: providing services to taxonomists for standard genome sequencing and annotation.</title>
        <authorList>
            <consortium name="The Broad Institute Genomics Platform"/>
            <consortium name="The Broad Institute Genome Sequencing Center for Infectious Disease"/>
            <person name="Wu L."/>
            <person name="Ma J."/>
        </authorList>
    </citation>
    <scope>NUCLEOTIDE SEQUENCE [LARGE SCALE GENOMIC DNA]</scope>
    <source>
        <strain evidence="9 10">JCM 16328</strain>
    </source>
</reference>
<sequence>MPAGGAVALIGVLMFALFAIVIPFWVYNDAEQNSSHSALLWALVAFFGGILGLLLYLLIGRDRTGGSGGRGGQGVGSGPGANDGWNDRNDGNGGWDDGNDGWNDGNDGWGDDADDPEVRR</sequence>
<dbReference type="GO" id="GO:0005886">
    <property type="term" value="C:plasma membrane"/>
    <property type="evidence" value="ECO:0007669"/>
    <property type="project" value="UniProtKB-SubCell"/>
</dbReference>
<dbReference type="EMBL" id="BAAADV010000007">
    <property type="protein sequence ID" value="GAA0677521.1"/>
    <property type="molecule type" value="Genomic_DNA"/>
</dbReference>
<evidence type="ECO:0000313" key="9">
    <source>
        <dbReference type="EMBL" id="GAA0677521.1"/>
    </source>
</evidence>
<evidence type="ECO:0000313" key="10">
    <source>
        <dbReference type="Proteomes" id="UP001500420"/>
    </source>
</evidence>
<feature type="transmembrane region" description="Helical" evidence="7">
    <location>
        <begin position="7"/>
        <end position="26"/>
    </location>
</feature>
<dbReference type="AlphaFoldDB" id="A0AAV3TC13"/>
<dbReference type="Proteomes" id="UP001500420">
    <property type="component" value="Unassembled WGS sequence"/>
</dbReference>
<dbReference type="Pfam" id="PF13396">
    <property type="entry name" value="PLDc_N"/>
    <property type="match status" value="1"/>
</dbReference>